<sequence length="173" mass="18790">MQNLRILVIILLGVIAGCAVMAVGVATHWAMNRGSAPTAQFSDTDLLSFRPASDAIFHLCPTLEDLDGFLDTVVRSNYWLAAMALEKHQEKCPAYTLKHPEITVEVISRTPAPLSGYDALILAKITFTDLGDRYLALMQKQTTGLAEGAQHSILAYRTENGITEALNEALSGD</sequence>
<organism evidence="1 2">
    <name type="scientific">Paracoccus haematequi</name>
    <dbReference type="NCBI Taxonomy" id="2491866"/>
    <lineage>
        <taxon>Bacteria</taxon>
        <taxon>Pseudomonadati</taxon>
        <taxon>Pseudomonadota</taxon>
        <taxon>Alphaproteobacteria</taxon>
        <taxon>Rhodobacterales</taxon>
        <taxon>Paracoccaceae</taxon>
        <taxon>Paracoccus</taxon>
    </lineage>
</organism>
<dbReference type="EMBL" id="UZWE01000029">
    <property type="protein sequence ID" value="VDS08647.1"/>
    <property type="molecule type" value="Genomic_DNA"/>
</dbReference>
<name>A0A447IMA7_9RHOB</name>
<evidence type="ECO:0000313" key="1">
    <source>
        <dbReference type="EMBL" id="VDS08647.1"/>
    </source>
</evidence>
<gene>
    <name evidence="1" type="ORF">PARHAE_01831</name>
</gene>
<protein>
    <submittedName>
        <fullName evidence="1">Uncharacterized protein</fullName>
    </submittedName>
</protein>
<reference evidence="1 2" key="1">
    <citation type="submission" date="2018-12" db="EMBL/GenBank/DDBJ databases">
        <authorList>
            <person name="Criscuolo A."/>
        </authorList>
    </citation>
    <scope>NUCLEOTIDE SEQUENCE [LARGE SCALE GENOMIC DNA]</scope>
    <source>
        <strain evidence="1">ACIP1116241</strain>
    </source>
</reference>
<dbReference type="Proteomes" id="UP000270743">
    <property type="component" value="Unassembled WGS sequence"/>
</dbReference>
<keyword evidence="2" id="KW-1185">Reference proteome</keyword>
<dbReference type="AlphaFoldDB" id="A0A447IMA7"/>
<evidence type="ECO:0000313" key="2">
    <source>
        <dbReference type="Proteomes" id="UP000270743"/>
    </source>
</evidence>
<dbReference type="PROSITE" id="PS51257">
    <property type="entry name" value="PROKAR_LIPOPROTEIN"/>
    <property type="match status" value="1"/>
</dbReference>
<proteinExistence type="predicted"/>
<accession>A0A447IMA7</accession>